<dbReference type="AlphaFoldDB" id="A0A1Y2HSW6"/>
<reference evidence="3 4" key="1">
    <citation type="submission" date="2016-07" db="EMBL/GenBank/DDBJ databases">
        <title>Pervasive Adenine N6-methylation of Active Genes in Fungi.</title>
        <authorList>
            <consortium name="DOE Joint Genome Institute"/>
            <person name="Mondo S.J."/>
            <person name="Dannebaum R.O."/>
            <person name="Kuo R.C."/>
            <person name="Labutti K."/>
            <person name="Haridas S."/>
            <person name="Kuo A."/>
            <person name="Salamov A."/>
            <person name="Ahrendt S.R."/>
            <person name="Lipzen A."/>
            <person name="Sullivan W."/>
            <person name="Andreopoulos W.B."/>
            <person name="Clum A."/>
            <person name="Lindquist E."/>
            <person name="Daum C."/>
            <person name="Ramamoorthy G.K."/>
            <person name="Gryganskyi A."/>
            <person name="Culley D."/>
            <person name="Magnuson J.K."/>
            <person name="James T.Y."/>
            <person name="O'Malley M.A."/>
            <person name="Stajich J.E."/>
            <person name="Spatafora J.W."/>
            <person name="Visel A."/>
            <person name="Grigoriev I.V."/>
        </authorList>
    </citation>
    <scope>NUCLEOTIDE SEQUENCE [LARGE SCALE GENOMIC DNA]</scope>
    <source>
        <strain evidence="3 4">PL171</strain>
    </source>
</reference>
<evidence type="ECO:0000313" key="4">
    <source>
        <dbReference type="Proteomes" id="UP000193411"/>
    </source>
</evidence>
<comment type="caution">
    <text evidence="3">The sequence shown here is derived from an EMBL/GenBank/DDBJ whole genome shotgun (WGS) entry which is preliminary data.</text>
</comment>
<evidence type="ECO:0000313" key="3">
    <source>
        <dbReference type="EMBL" id="ORZ37688.1"/>
    </source>
</evidence>
<feature type="region of interest" description="Disordered" evidence="1">
    <location>
        <begin position="56"/>
        <end position="80"/>
    </location>
</feature>
<gene>
    <name evidence="2" type="ORF">BCR44DRAFT_1429738</name>
    <name evidence="3" type="ORF">BCR44DRAFT_1429748</name>
</gene>
<dbReference type="EMBL" id="MCFL01000011">
    <property type="protein sequence ID" value="ORZ37688.1"/>
    <property type="molecule type" value="Genomic_DNA"/>
</dbReference>
<accession>A0A1Y2HSW6</accession>
<evidence type="ECO:0000256" key="1">
    <source>
        <dbReference type="SAM" id="MobiDB-lite"/>
    </source>
</evidence>
<keyword evidence="4" id="KW-1185">Reference proteome</keyword>
<protein>
    <submittedName>
        <fullName evidence="3">Uncharacterized protein</fullName>
    </submittedName>
</protein>
<organism evidence="3 4">
    <name type="scientific">Catenaria anguillulae PL171</name>
    <dbReference type="NCBI Taxonomy" id="765915"/>
    <lineage>
        <taxon>Eukaryota</taxon>
        <taxon>Fungi</taxon>
        <taxon>Fungi incertae sedis</taxon>
        <taxon>Blastocladiomycota</taxon>
        <taxon>Blastocladiomycetes</taxon>
        <taxon>Blastocladiales</taxon>
        <taxon>Catenariaceae</taxon>
        <taxon>Catenaria</taxon>
    </lineage>
</organism>
<name>A0A1Y2HSW6_9FUNG</name>
<feature type="compositionally biased region" description="Polar residues" evidence="1">
    <location>
        <begin position="62"/>
        <end position="80"/>
    </location>
</feature>
<evidence type="ECO:0000313" key="2">
    <source>
        <dbReference type="EMBL" id="ORZ37685.1"/>
    </source>
</evidence>
<dbReference type="Proteomes" id="UP000193411">
    <property type="component" value="Unassembled WGS sequence"/>
</dbReference>
<proteinExistence type="predicted"/>
<sequence>MFHVRLWISPVYIISYAQSLPFSLGLCPTHGQMRERKSFLRLQGMHDEKEKLYSLGEGQTARGAQQPNPSVEGTQVNIRD</sequence>
<dbReference type="EMBL" id="MCFL01000011">
    <property type="protein sequence ID" value="ORZ37685.1"/>
    <property type="molecule type" value="Genomic_DNA"/>
</dbReference>